<dbReference type="Proteomes" id="UP000825935">
    <property type="component" value="Chromosome 18"/>
</dbReference>
<dbReference type="EMBL" id="CM035423">
    <property type="protein sequence ID" value="KAH7365443.1"/>
    <property type="molecule type" value="Genomic_DNA"/>
</dbReference>
<organism evidence="3 4">
    <name type="scientific">Ceratopteris richardii</name>
    <name type="common">Triangle waterfern</name>
    <dbReference type="NCBI Taxonomy" id="49495"/>
    <lineage>
        <taxon>Eukaryota</taxon>
        <taxon>Viridiplantae</taxon>
        <taxon>Streptophyta</taxon>
        <taxon>Embryophyta</taxon>
        <taxon>Tracheophyta</taxon>
        <taxon>Polypodiopsida</taxon>
        <taxon>Polypodiidae</taxon>
        <taxon>Polypodiales</taxon>
        <taxon>Pteridineae</taxon>
        <taxon>Pteridaceae</taxon>
        <taxon>Parkerioideae</taxon>
        <taxon>Ceratopteris</taxon>
    </lineage>
</organism>
<evidence type="ECO:0008006" key="5">
    <source>
        <dbReference type="Google" id="ProtNLM"/>
    </source>
</evidence>
<evidence type="ECO:0000256" key="2">
    <source>
        <dbReference type="SAM" id="MobiDB-lite"/>
    </source>
</evidence>
<dbReference type="OMA" id="HISQRTS"/>
<dbReference type="OrthoDB" id="1917735at2759"/>
<sequence length="292" mass="31578">MARLGGLGSEAFSPPSGLGSILRDQKLLPGVRSSRSNVILGISRPPVAQSVSFSSSPKESFLLDVGTADDSDDLKEEDIWGMDDTVEDTDHGADFAIPEFSAADELSLGFSRRRKAEFAAEDVGFGIGYPRGEIREKVLATRRREKVSSITDGFGSNGSVGPSFLSRPSEKSPLTGRSHISQRTSASRMIPMSGGGKVSSRRHAEGQSAPVEVPKWSKMMGRSNKVCSIDDGEEDIKDNEDDRLPPHELVAKESARSQRTTFSVCEGLGRTLKGRDLSRVRNAVWSQMGFAD</sequence>
<gene>
    <name evidence="3" type="ORF">KP509_18G028500</name>
</gene>
<dbReference type="PANTHER" id="PTHR33083:SF123">
    <property type="entry name" value="EXPRESSED PROTEIN"/>
    <property type="match status" value="1"/>
</dbReference>
<feature type="compositionally biased region" description="Polar residues" evidence="2">
    <location>
        <begin position="178"/>
        <end position="187"/>
    </location>
</feature>
<keyword evidence="4" id="KW-1185">Reference proteome</keyword>
<dbReference type="GO" id="GO:0010150">
    <property type="term" value="P:leaf senescence"/>
    <property type="evidence" value="ECO:0007669"/>
    <property type="project" value="UniProtKB-ARBA"/>
</dbReference>
<evidence type="ECO:0000256" key="1">
    <source>
        <dbReference type="ARBA" id="ARBA00034773"/>
    </source>
</evidence>
<dbReference type="PANTHER" id="PTHR33083">
    <property type="entry name" value="EXPRESSED PROTEIN"/>
    <property type="match status" value="1"/>
</dbReference>
<protein>
    <recommendedName>
        <fullName evidence="5">Senescence regulator</fullName>
    </recommendedName>
</protein>
<dbReference type="Pfam" id="PF04520">
    <property type="entry name" value="Senescence_reg"/>
    <property type="match status" value="1"/>
</dbReference>
<evidence type="ECO:0000313" key="4">
    <source>
        <dbReference type="Proteomes" id="UP000825935"/>
    </source>
</evidence>
<proteinExistence type="inferred from homology"/>
<comment type="similarity">
    <text evidence="1">Belongs to the senescence regulator S40 family.</text>
</comment>
<name>A0A8T2SSV0_CERRI</name>
<comment type="caution">
    <text evidence="3">The sequence shown here is derived from an EMBL/GenBank/DDBJ whole genome shotgun (WGS) entry which is preliminary data.</text>
</comment>
<dbReference type="AlphaFoldDB" id="A0A8T2SSV0"/>
<feature type="region of interest" description="Disordered" evidence="2">
    <location>
        <begin position="150"/>
        <end position="217"/>
    </location>
</feature>
<reference evidence="3" key="1">
    <citation type="submission" date="2021-08" db="EMBL/GenBank/DDBJ databases">
        <title>WGS assembly of Ceratopteris richardii.</title>
        <authorList>
            <person name="Marchant D.B."/>
            <person name="Chen G."/>
            <person name="Jenkins J."/>
            <person name="Shu S."/>
            <person name="Leebens-Mack J."/>
            <person name="Grimwood J."/>
            <person name="Schmutz J."/>
            <person name="Soltis P."/>
            <person name="Soltis D."/>
            <person name="Chen Z.-H."/>
        </authorList>
    </citation>
    <scope>NUCLEOTIDE SEQUENCE</scope>
    <source>
        <strain evidence="3">Whitten #5841</strain>
        <tissue evidence="3">Leaf</tissue>
    </source>
</reference>
<accession>A0A8T2SSV0</accession>
<dbReference type="InterPro" id="IPR007608">
    <property type="entry name" value="Senescence_reg_S40"/>
</dbReference>
<evidence type="ECO:0000313" key="3">
    <source>
        <dbReference type="EMBL" id="KAH7365443.1"/>
    </source>
</evidence>